<dbReference type="InterPro" id="IPR013096">
    <property type="entry name" value="Cupin_2"/>
</dbReference>
<evidence type="ECO:0000259" key="1">
    <source>
        <dbReference type="Pfam" id="PF07883"/>
    </source>
</evidence>
<dbReference type="InterPro" id="IPR011051">
    <property type="entry name" value="RmlC_Cupin_sf"/>
</dbReference>
<sequence length="185" mass="20584">MPDRVISFRSGHRVTVLAEGTDAHGPYLRLRHELPTPARQAGPHWHPVIGESWTVRHGALEFRVDGHEVTAGPGDTVHAAARTVHRFRSVVPDTVLDHEIRPPLRHLEMFALWSALDRAGATTRSGIPRNLLALALLWDLQDGYLAGIPSWLQRATLGSLAAIARRTGYARRWTDSADRPRAIDQ</sequence>
<accession>A0ABW7W1Q9</accession>
<reference evidence="2 3" key="1">
    <citation type="submission" date="2024-10" db="EMBL/GenBank/DDBJ databases">
        <title>The Natural Products Discovery Center: Release of the First 8490 Sequenced Strains for Exploring Actinobacteria Biosynthetic Diversity.</title>
        <authorList>
            <person name="Kalkreuter E."/>
            <person name="Kautsar S.A."/>
            <person name="Yang D."/>
            <person name="Bader C.D."/>
            <person name="Teijaro C.N."/>
            <person name="Fluegel L."/>
            <person name="Davis C.M."/>
            <person name="Simpson J.R."/>
            <person name="Lauterbach L."/>
            <person name="Steele A.D."/>
            <person name="Gui C."/>
            <person name="Meng S."/>
            <person name="Li G."/>
            <person name="Viehrig K."/>
            <person name="Ye F."/>
            <person name="Su P."/>
            <person name="Kiefer A.F."/>
            <person name="Nichols A."/>
            <person name="Cepeda A.J."/>
            <person name="Yan W."/>
            <person name="Fan B."/>
            <person name="Jiang Y."/>
            <person name="Adhikari A."/>
            <person name="Zheng C.-J."/>
            <person name="Schuster L."/>
            <person name="Cowan T.M."/>
            <person name="Smanski M.J."/>
            <person name="Chevrette M.G."/>
            <person name="De Carvalho L.P.S."/>
            <person name="Shen B."/>
        </authorList>
    </citation>
    <scope>NUCLEOTIDE SEQUENCE [LARGE SCALE GENOMIC DNA]</scope>
    <source>
        <strain evidence="2 3">NPDC019377</strain>
    </source>
</reference>
<comment type="caution">
    <text evidence="2">The sequence shown here is derived from an EMBL/GenBank/DDBJ whole genome shotgun (WGS) entry which is preliminary data.</text>
</comment>
<keyword evidence="3" id="KW-1185">Reference proteome</keyword>
<dbReference type="Proteomes" id="UP001611494">
    <property type="component" value="Unassembled WGS sequence"/>
</dbReference>
<dbReference type="Gene3D" id="2.60.120.10">
    <property type="entry name" value="Jelly Rolls"/>
    <property type="match status" value="1"/>
</dbReference>
<gene>
    <name evidence="2" type="ORF">ACH49Z_23125</name>
</gene>
<proteinExistence type="predicted"/>
<feature type="domain" description="Cupin type-2" evidence="1">
    <location>
        <begin position="37"/>
        <end position="89"/>
    </location>
</feature>
<dbReference type="SUPFAM" id="SSF51182">
    <property type="entry name" value="RmlC-like cupins"/>
    <property type="match status" value="1"/>
</dbReference>
<organism evidence="2 3">
    <name type="scientific">Nocardia testacea</name>
    <dbReference type="NCBI Taxonomy" id="248551"/>
    <lineage>
        <taxon>Bacteria</taxon>
        <taxon>Bacillati</taxon>
        <taxon>Actinomycetota</taxon>
        <taxon>Actinomycetes</taxon>
        <taxon>Mycobacteriales</taxon>
        <taxon>Nocardiaceae</taxon>
        <taxon>Nocardia</taxon>
    </lineage>
</organism>
<dbReference type="RefSeq" id="WP_397064577.1">
    <property type="nucleotide sequence ID" value="NZ_JBIRYL010000009.1"/>
</dbReference>
<dbReference type="EMBL" id="JBIRYL010000009">
    <property type="protein sequence ID" value="MFI2232748.1"/>
    <property type="molecule type" value="Genomic_DNA"/>
</dbReference>
<evidence type="ECO:0000313" key="2">
    <source>
        <dbReference type="EMBL" id="MFI2232748.1"/>
    </source>
</evidence>
<protein>
    <submittedName>
        <fullName evidence="2">Cupin domain-containing protein</fullName>
    </submittedName>
</protein>
<name>A0ABW7W1Q9_9NOCA</name>
<evidence type="ECO:0000313" key="3">
    <source>
        <dbReference type="Proteomes" id="UP001611494"/>
    </source>
</evidence>
<dbReference type="InterPro" id="IPR014710">
    <property type="entry name" value="RmlC-like_jellyroll"/>
</dbReference>
<dbReference type="Pfam" id="PF07883">
    <property type="entry name" value="Cupin_2"/>
    <property type="match status" value="1"/>
</dbReference>